<sequence>MTDILNHGFMWKQIELLENHAHFFSDLVDIDFLIGDLLIVTTMDPFVGFSNKFRQRRNVLFPDPDGPIITITSPSWIVQLMSFKTS</sequence>
<reference evidence="1 2" key="1">
    <citation type="submission" date="2017-11" db="EMBL/GenBank/DDBJ databases">
        <title>Draft Genome Sequence of Sporolactobacillus inulinus NBRC 111894 Isolated from Koso, a Japanese Sugar-Vegetable Fermented Beverage.</title>
        <authorList>
            <person name="Chiou T.Y."/>
            <person name="Oshima K."/>
            <person name="Suda W."/>
            <person name="Hattori M."/>
            <person name="Takahashi T."/>
        </authorList>
    </citation>
    <scope>NUCLEOTIDE SEQUENCE [LARGE SCALE GENOMIC DNA]</scope>
    <source>
        <strain evidence="1 2">NBRC111894</strain>
    </source>
</reference>
<organism evidence="1 2">
    <name type="scientific">Sporolactobacillus inulinus</name>
    <dbReference type="NCBI Taxonomy" id="2078"/>
    <lineage>
        <taxon>Bacteria</taxon>
        <taxon>Bacillati</taxon>
        <taxon>Bacillota</taxon>
        <taxon>Bacilli</taxon>
        <taxon>Bacillales</taxon>
        <taxon>Sporolactobacillaceae</taxon>
        <taxon>Sporolactobacillus</taxon>
    </lineage>
</organism>
<proteinExistence type="predicted"/>
<accession>A0A4Y1ZIX5</accession>
<comment type="caution">
    <text evidence="1">The sequence shown here is derived from an EMBL/GenBank/DDBJ whole genome shotgun (WGS) entry which is preliminary data.</text>
</comment>
<dbReference type="Proteomes" id="UP000319716">
    <property type="component" value="Unassembled WGS sequence"/>
</dbReference>
<protein>
    <submittedName>
        <fullName evidence="1">Uncharacterized protein</fullName>
    </submittedName>
</protein>
<dbReference type="EMBL" id="BEXB01000114">
    <property type="protein sequence ID" value="GAY79162.1"/>
    <property type="molecule type" value="Genomic_DNA"/>
</dbReference>
<evidence type="ECO:0000313" key="2">
    <source>
        <dbReference type="Proteomes" id="UP000319716"/>
    </source>
</evidence>
<gene>
    <name evidence="1" type="ORF">NBRC111894_4716</name>
</gene>
<name>A0A4Y1ZIX5_9BACL</name>
<evidence type="ECO:0000313" key="1">
    <source>
        <dbReference type="EMBL" id="GAY79162.1"/>
    </source>
</evidence>
<dbReference type="AlphaFoldDB" id="A0A4Y1ZIX5"/>